<keyword evidence="5" id="KW-1185">Reference proteome</keyword>
<accession>A0A1E3HSX5</accession>
<proteinExistence type="predicted"/>
<feature type="domain" description="Transglycosylase SLT" evidence="3">
    <location>
        <begin position="264"/>
        <end position="351"/>
    </location>
</feature>
<feature type="region of interest" description="Disordered" evidence="1">
    <location>
        <begin position="68"/>
        <end position="88"/>
    </location>
</feature>
<evidence type="ECO:0000256" key="2">
    <source>
        <dbReference type="SAM" id="SignalP"/>
    </source>
</evidence>
<dbReference type="RefSeq" id="XP_018994310.1">
    <property type="nucleotide sequence ID" value="XM_019137284.1"/>
</dbReference>
<dbReference type="Pfam" id="PF01464">
    <property type="entry name" value="SLT"/>
    <property type="match status" value="1"/>
</dbReference>
<organism evidence="4 5">
    <name type="scientific">Cryptococcus amylolentus CBS 6039</name>
    <dbReference type="NCBI Taxonomy" id="1295533"/>
    <lineage>
        <taxon>Eukaryota</taxon>
        <taxon>Fungi</taxon>
        <taxon>Dikarya</taxon>
        <taxon>Basidiomycota</taxon>
        <taxon>Agaricomycotina</taxon>
        <taxon>Tremellomycetes</taxon>
        <taxon>Tremellales</taxon>
        <taxon>Cryptococcaceae</taxon>
        <taxon>Cryptococcus</taxon>
    </lineage>
</organism>
<dbReference type="EMBL" id="AWGJ01000005">
    <property type="protein sequence ID" value="ODN79463.1"/>
    <property type="molecule type" value="Genomic_DNA"/>
</dbReference>
<dbReference type="GeneID" id="30154747"/>
<dbReference type="OrthoDB" id="2537480at2759"/>
<keyword evidence="2" id="KW-0732">Signal</keyword>
<evidence type="ECO:0000259" key="3">
    <source>
        <dbReference type="Pfam" id="PF01464"/>
    </source>
</evidence>
<dbReference type="Gene3D" id="1.10.530.10">
    <property type="match status" value="1"/>
</dbReference>
<dbReference type="AlphaFoldDB" id="A0A1E3HSX5"/>
<comment type="caution">
    <text evidence="4">The sequence shown here is derived from an EMBL/GenBank/DDBJ whole genome shotgun (WGS) entry which is preliminary data.</text>
</comment>
<dbReference type="InterPro" id="IPR023346">
    <property type="entry name" value="Lysozyme-like_dom_sf"/>
</dbReference>
<dbReference type="InterPro" id="IPR008258">
    <property type="entry name" value="Transglycosylase_SLT_dom_1"/>
</dbReference>
<evidence type="ECO:0000256" key="1">
    <source>
        <dbReference type="SAM" id="MobiDB-lite"/>
    </source>
</evidence>
<feature type="signal peptide" evidence="2">
    <location>
        <begin position="1"/>
        <end position="21"/>
    </location>
</feature>
<evidence type="ECO:0000313" key="5">
    <source>
        <dbReference type="Proteomes" id="UP000094065"/>
    </source>
</evidence>
<name>A0A1E3HSX5_9TREE</name>
<reference evidence="4 5" key="1">
    <citation type="submission" date="2016-06" db="EMBL/GenBank/DDBJ databases">
        <title>Evolution of pathogenesis and genome organization in the Tremellales.</title>
        <authorList>
            <person name="Cuomo C."/>
            <person name="Litvintseva A."/>
            <person name="Heitman J."/>
            <person name="Chen Y."/>
            <person name="Sun S."/>
            <person name="Springer D."/>
            <person name="Dromer F."/>
            <person name="Young S."/>
            <person name="Zeng Q."/>
            <person name="Chapman S."/>
            <person name="Gujja S."/>
            <person name="Saif S."/>
            <person name="Birren B."/>
        </authorList>
    </citation>
    <scope>NUCLEOTIDE SEQUENCE [LARGE SCALE GENOMIC DNA]</scope>
    <source>
        <strain evidence="4 5">CBS 6039</strain>
    </source>
</reference>
<feature type="chain" id="PRO_5009129340" description="Transglycosylase SLT domain-containing protein" evidence="2">
    <location>
        <begin position="22"/>
        <end position="404"/>
    </location>
</feature>
<dbReference type="Proteomes" id="UP000094065">
    <property type="component" value="Unassembled WGS sequence"/>
</dbReference>
<gene>
    <name evidence="4" type="ORF">L202_03438</name>
</gene>
<protein>
    <recommendedName>
        <fullName evidence="3">Transglycosylase SLT domain-containing protein</fullName>
    </recommendedName>
</protein>
<sequence>MLANSLPLLTALLPLLALVDAGSVQPPHLRHRRMANSLRTVEHPGARAVVPEGRNTAHANAKRAIKKNMKKRGDTCRPRDSASASASSTEAAQTAAAYTDAAASWSSSASQTESASATPTYSASATLNNNEALAPQADSSSSSAPWSSSSSEAWSSSAAWSSSSADAWSSSAASTSSSAAAASSSSSSSSSIIAGLAGLLQITDSTCGYSNADSDSPNGSEDWLNCGLTGAGWTPPMVTVDQLIAVELSADGTFSACADYIDKFNTYGAQYNVKPVMLASFAMQESTCNPSVTGGNGEAGLMQLTADNCDGAPDGNCYDVDFNIERAAKLFSDLVSSNGGNVLLAIGSYNGWYSGLTQAEATAAALTGECSAQNNLDYLHQFCNGWMQGKSGYNLGTYLNLASC</sequence>
<evidence type="ECO:0000313" key="4">
    <source>
        <dbReference type="EMBL" id="ODN79463.1"/>
    </source>
</evidence>
<dbReference type="SUPFAM" id="SSF53955">
    <property type="entry name" value="Lysozyme-like"/>
    <property type="match status" value="1"/>
</dbReference>
<feature type="compositionally biased region" description="Basic and acidic residues" evidence="1">
    <location>
        <begin position="71"/>
        <end position="80"/>
    </location>
</feature>